<accession>A0A9N8ZI26</accession>
<evidence type="ECO:0000313" key="2">
    <source>
        <dbReference type="Proteomes" id="UP000789739"/>
    </source>
</evidence>
<dbReference type="Proteomes" id="UP000789739">
    <property type="component" value="Unassembled WGS sequence"/>
</dbReference>
<protein>
    <submittedName>
        <fullName evidence="1">10310_t:CDS:1</fullName>
    </submittedName>
</protein>
<name>A0A9N8ZI26_9GLOM</name>
<organism evidence="1 2">
    <name type="scientific">Paraglomus brasilianum</name>
    <dbReference type="NCBI Taxonomy" id="144538"/>
    <lineage>
        <taxon>Eukaryota</taxon>
        <taxon>Fungi</taxon>
        <taxon>Fungi incertae sedis</taxon>
        <taxon>Mucoromycota</taxon>
        <taxon>Glomeromycotina</taxon>
        <taxon>Glomeromycetes</taxon>
        <taxon>Paraglomerales</taxon>
        <taxon>Paraglomeraceae</taxon>
        <taxon>Paraglomus</taxon>
    </lineage>
</organism>
<reference evidence="1" key="1">
    <citation type="submission" date="2021-06" db="EMBL/GenBank/DDBJ databases">
        <authorList>
            <person name="Kallberg Y."/>
            <person name="Tangrot J."/>
            <person name="Rosling A."/>
        </authorList>
    </citation>
    <scope>NUCLEOTIDE SEQUENCE</scope>
    <source>
        <strain evidence="1">BR232B</strain>
    </source>
</reference>
<sequence>MSNQLTVLPAAKICHRLLRCIFLRVSPVIRFQQLKNEASKYWISYDEDIVAEH</sequence>
<gene>
    <name evidence="1" type="ORF">PBRASI_LOCUS2381</name>
</gene>
<evidence type="ECO:0000313" key="1">
    <source>
        <dbReference type="EMBL" id="CAG8496500.1"/>
    </source>
</evidence>
<comment type="caution">
    <text evidence="1">The sequence shown here is derived from an EMBL/GenBank/DDBJ whole genome shotgun (WGS) entry which is preliminary data.</text>
</comment>
<dbReference type="AlphaFoldDB" id="A0A9N8ZI26"/>
<proteinExistence type="predicted"/>
<keyword evidence="2" id="KW-1185">Reference proteome</keyword>
<dbReference type="EMBL" id="CAJVPI010000183">
    <property type="protein sequence ID" value="CAG8496500.1"/>
    <property type="molecule type" value="Genomic_DNA"/>
</dbReference>